<name>A0A9D2ENJ0_9FIRM</name>
<organism evidence="1 2">
    <name type="scientific">Candidatus Anaerobutyricum stercoris</name>
    <dbReference type="NCBI Taxonomy" id="2838457"/>
    <lineage>
        <taxon>Bacteria</taxon>
        <taxon>Bacillati</taxon>
        <taxon>Bacillota</taxon>
        <taxon>Clostridia</taxon>
        <taxon>Lachnospirales</taxon>
        <taxon>Lachnospiraceae</taxon>
        <taxon>Anaerobutyricum</taxon>
    </lineage>
</organism>
<comment type="caution">
    <text evidence="1">The sequence shown here is derived from an EMBL/GenBank/DDBJ whole genome shotgun (WGS) entry which is preliminary data.</text>
</comment>
<accession>A0A9D2ENJ0</accession>
<proteinExistence type="predicted"/>
<evidence type="ECO:0008006" key="3">
    <source>
        <dbReference type="Google" id="ProtNLM"/>
    </source>
</evidence>
<reference evidence="1" key="1">
    <citation type="journal article" date="2021" name="PeerJ">
        <title>Extensive microbial diversity within the chicken gut microbiome revealed by metagenomics and culture.</title>
        <authorList>
            <person name="Gilroy R."/>
            <person name="Ravi A."/>
            <person name="Getino M."/>
            <person name="Pursley I."/>
            <person name="Horton D.L."/>
            <person name="Alikhan N.F."/>
            <person name="Baker D."/>
            <person name="Gharbi K."/>
            <person name="Hall N."/>
            <person name="Watson M."/>
            <person name="Adriaenssens E.M."/>
            <person name="Foster-Nyarko E."/>
            <person name="Jarju S."/>
            <person name="Secka A."/>
            <person name="Antonio M."/>
            <person name="Oren A."/>
            <person name="Chaudhuri R.R."/>
            <person name="La Ragione R."/>
            <person name="Hildebrand F."/>
            <person name="Pallen M.J."/>
        </authorList>
    </citation>
    <scope>NUCLEOTIDE SEQUENCE</scope>
    <source>
        <strain evidence="1">CHK179-28034</strain>
    </source>
</reference>
<dbReference type="Proteomes" id="UP000824049">
    <property type="component" value="Unassembled WGS sequence"/>
</dbReference>
<reference evidence="1" key="2">
    <citation type="submission" date="2021-04" db="EMBL/GenBank/DDBJ databases">
        <authorList>
            <person name="Gilroy R."/>
        </authorList>
    </citation>
    <scope>NUCLEOTIDE SEQUENCE</scope>
    <source>
        <strain evidence="1">CHK179-28034</strain>
    </source>
</reference>
<evidence type="ECO:0000313" key="2">
    <source>
        <dbReference type="Proteomes" id="UP000824049"/>
    </source>
</evidence>
<evidence type="ECO:0000313" key="1">
    <source>
        <dbReference type="EMBL" id="HIZ40376.1"/>
    </source>
</evidence>
<dbReference type="EMBL" id="DXBR01000098">
    <property type="protein sequence ID" value="HIZ40376.1"/>
    <property type="molecule type" value="Genomic_DNA"/>
</dbReference>
<protein>
    <recommendedName>
        <fullName evidence="3">HTH merR-type domain-containing protein</fullName>
    </recommendedName>
</protein>
<sequence length="77" mass="9229">MIGYSEKMVVRNLKDAGCSPEMIIKFMGYAQESKKEEQLSLLEKHRKELLDKVHVEEKRIDCLDYLIYQVRQNRIRI</sequence>
<gene>
    <name evidence="1" type="ORF">H9968_10745</name>
</gene>
<dbReference type="AlphaFoldDB" id="A0A9D2ENJ0"/>